<dbReference type="SMART" id="SM00382">
    <property type="entry name" value="AAA"/>
    <property type="match status" value="1"/>
</dbReference>
<proteinExistence type="inferred from homology"/>
<dbReference type="Pfam" id="PF00437">
    <property type="entry name" value="T2SSE"/>
    <property type="match status" value="1"/>
</dbReference>
<dbReference type="AlphaFoldDB" id="A0A8B6X3R2"/>
<dbReference type="PANTHER" id="PTHR30486:SF12">
    <property type="entry name" value="TYPE IV PILUS ATPASE PILU"/>
    <property type="match status" value="1"/>
</dbReference>
<dbReference type="NCBIfam" id="TIGR01420">
    <property type="entry name" value="pilT_fam"/>
    <property type="match status" value="1"/>
</dbReference>
<dbReference type="OrthoDB" id="5790493at2"/>
<feature type="domain" description="Bacterial type II secretion system protein E" evidence="2">
    <location>
        <begin position="193"/>
        <end position="207"/>
    </location>
</feature>
<evidence type="ECO:0000313" key="3">
    <source>
        <dbReference type="Proteomes" id="UP000675920"/>
    </source>
</evidence>
<dbReference type="InterPro" id="IPR027417">
    <property type="entry name" value="P-loop_NTPase"/>
</dbReference>
<dbReference type="GO" id="GO:0005524">
    <property type="term" value="F:ATP binding"/>
    <property type="evidence" value="ECO:0007669"/>
    <property type="project" value="InterPro"/>
</dbReference>
<dbReference type="GO" id="GO:0016887">
    <property type="term" value="F:ATP hydrolysis activity"/>
    <property type="evidence" value="ECO:0007669"/>
    <property type="project" value="InterPro"/>
</dbReference>
<sequence length="380" mass="41452">MAMDRLLQLMADKKASDLYLSAGSPINIKIAGSTVPINQQVMDPESISALLAEILPEARMLELEQRRELNVGIPIRGLGSFRLSAFRQRGSYAAVIRFIPFEIPALETLNVPLVLGELIMEKRGLILMVGATGSGKTTSLASMIDYRNEKVAGHILTLEDPIEFLFKSKKSVVNQREIGSDAESLQTALKNALRQAPDLIMIGEIRDRETMAAALAYGQAGHLVLATLHANNAYHALNRVISFYPIDARNALLADMATCVRAIVSQRLLKAKAGGRVPACEVLLNTRYIADLIEHGKVHEIPDAMQNSLAQGSITFEQSLYKLIHDELVTMDEALANADSATNLSWLINNQGQLPGVAAKPDVPEEISSGPSFKEFTLEV</sequence>
<dbReference type="RefSeq" id="WP_028311331.1">
    <property type="nucleotide sequence ID" value="NZ_AXWS01000008.1"/>
</dbReference>
<evidence type="ECO:0000313" key="4">
    <source>
        <dbReference type="RefSeq" id="WP_028311331.1"/>
    </source>
</evidence>
<dbReference type="Gene3D" id="3.40.50.300">
    <property type="entry name" value="P-loop containing nucleotide triphosphate hydrolases"/>
    <property type="match status" value="1"/>
</dbReference>
<evidence type="ECO:0000256" key="1">
    <source>
        <dbReference type="ARBA" id="ARBA00006611"/>
    </source>
</evidence>
<evidence type="ECO:0000259" key="2">
    <source>
        <dbReference type="PROSITE" id="PS00662"/>
    </source>
</evidence>
<dbReference type="SUPFAM" id="SSF52540">
    <property type="entry name" value="P-loop containing nucleoside triphosphate hydrolases"/>
    <property type="match status" value="1"/>
</dbReference>
<protein>
    <submittedName>
        <fullName evidence="4">PilT/PilU family type 4a pilus ATPase</fullName>
    </submittedName>
</protein>
<keyword evidence="3" id="KW-1185">Reference proteome</keyword>
<organism evidence="3 4">
    <name type="scientific">Derxia gummosa DSM 723</name>
    <dbReference type="NCBI Taxonomy" id="1121388"/>
    <lineage>
        <taxon>Bacteria</taxon>
        <taxon>Pseudomonadati</taxon>
        <taxon>Pseudomonadota</taxon>
        <taxon>Betaproteobacteria</taxon>
        <taxon>Burkholderiales</taxon>
        <taxon>Alcaligenaceae</taxon>
        <taxon>Derxia</taxon>
    </lineage>
</organism>
<dbReference type="InterPro" id="IPR006321">
    <property type="entry name" value="PilT/PilU"/>
</dbReference>
<dbReference type="InterPro" id="IPR001482">
    <property type="entry name" value="T2SS/T4SS_dom"/>
</dbReference>
<dbReference type="Proteomes" id="UP000675920">
    <property type="component" value="Unplaced"/>
</dbReference>
<name>A0A8B6X3R2_9BURK</name>
<dbReference type="PROSITE" id="PS00662">
    <property type="entry name" value="T2SP_E"/>
    <property type="match status" value="1"/>
</dbReference>
<dbReference type="InterPro" id="IPR050921">
    <property type="entry name" value="T4SS_GSP_E_ATPase"/>
</dbReference>
<reference evidence="4" key="1">
    <citation type="submission" date="2025-08" db="UniProtKB">
        <authorList>
            <consortium name="RefSeq"/>
        </authorList>
    </citation>
    <scope>IDENTIFICATION</scope>
</reference>
<comment type="similarity">
    <text evidence="1">Belongs to the GSP E family.</text>
</comment>
<dbReference type="PANTHER" id="PTHR30486">
    <property type="entry name" value="TWITCHING MOTILITY PROTEIN PILT"/>
    <property type="match status" value="1"/>
</dbReference>
<dbReference type="InterPro" id="IPR003593">
    <property type="entry name" value="AAA+_ATPase"/>
</dbReference>
<dbReference type="CDD" id="cd01131">
    <property type="entry name" value="PilT"/>
    <property type="match status" value="1"/>
</dbReference>
<accession>A0A8B6X3R2</accession>
<dbReference type="Gene3D" id="3.30.450.90">
    <property type="match status" value="1"/>
</dbReference>